<dbReference type="EMBL" id="MN740643">
    <property type="protein sequence ID" value="QHS79451.1"/>
    <property type="molecule type" value="Genomic_DNA"/>
</dbReference>
<reference evidence="1" key="1">
    <citation type="journal article" date="2020" name="Nature">
        <title>Giant virus diversity and host interactions through global metagenomics.</title>
        <authorList>
            <person name="Schulz F."/>
            <person name="Roux S."/>
            <person name="Paez-Espino D."/>
            <person name="Jungbluth S."/>
            <person name="Walsh D.A."/>
            <person name="Denef V.J."/>
            <person name="McMahon K.D."/>
            <person name="Konstantinidis K.T."/>
            <person name="Eloe-Fadrosh E.A."/>
            <person name="Kyrpides N.C."/>
            <person name="Woyke T."/>
        </authorList>
    </citation>
    <scope>NUCLEOTIDE SEQUENCE</scope>
    <source>
        <strain evidence="1">GVMAG-S-1035237-23</strain>
    </source>
</reference>
<organism evidence="1">
    <name type="scientific">viral metagenome</name>
    <dbReference type="NCBI Taxonomy" id="1070528"/>
    <lineage>
        <taxon>unclassified sequences</taxon>
        <taxon>metagenomes</taxon>
        <taxon>organismal metagenomes</taxon>
    </lineage>
</organism>
<proteinExistence type="predicted"/>
<name>A0A6C0AJE5_9ZZZZ</name>
<accession>A0A6C0AJE5</accession>
<protein>
    <recommendedName>
        <fullName evidence="2">Glycosyltransferase</fullName>
    </recommendedName>
</protein>
<dbReference type="InterPro" id="IPR002654">
    <property type="entry name" value="Glyco_trans_25"/>
</dbReference>
<sequence>MQWWELVDKIIFINLDHRTDRLESIQSFFNEAGIPAEKVVRFSAIRDIPGIVGCGKSNLAVMRMVIDNGWDNTLILEDDVEWLNYSNETILEHIQKPFDVLMLGGYYDVLEGNRAIRALHASSYIIKKYYVPKLLDNFETGLQKLLSNKFSLFERKRNEMIKKDNENHIDVYWCNLQQKDNWRCIVPPMVIQRESYSDIRHKIVKDDYVLDPNVQLIQDNN</sequence>
<dbReference type="AlphaFoldDB" id="A0A6C0AJE5"/>
<evidence type="ECO:0008006" key="2">
    <source>
        <dbReference type="Google" id="ProtNLM"/>
    </source>
</evidence>
<evidence type="ECO:0000313" key="1">
    <source>
        <dbReference type="EMBL" id="QHS79451.1"/>
    </source>
</evidence>
<dbReference type="CDD" id="cd06532">
    <property type="entry name" value="Glyco_transf_25"/>
    <property type="match status" value="1"/>
</dbReference>